<dbReference type="InterPro" id="IPR007730">
    <property type="entry name" value="SPOR-like_dom"/>
</dbReference>
<keyword evidence="6" id="KW-1185">Reference proteome</keyword>
<gene>
    <name evidence="5" type="ORF">AVT10_00755</name>
</gene>
<evidence type="ECO:0000313" key="6">
    <source>
        <dbReference type="Proteomes" id="UP000076609"/>
    </source>
</evidence>
<proteinExistence type="predicted"/>
<dbReference type="SMART" id="SM00028">
    <property type="entry name" value="TPR"/>
    <property type="match status" value="2"/>
</dbReference>
<dbReference type="PROSITE" id="PS51724">
    <property type="entry name" value="SPOR"/>
    <property type="match status" value="1"/>
</dbReference>
<evidence type="ECO:0000259" key="4">
    <source>
        <dbReference type="PROSITE" id="PS51724"/>
    </source>
</evidence>
<comment type="caution">
    <text evidence="5">The sequence shown here is derived from an EMBL/GenBank/DDBJ whole genome shotgun (WGS) entry which is preliminary data.</text>
</comment>
<dbReference type="InterPro" id="IPR011990">
    <property type="entry name" value="TPR-like_helical_dom_sf"/>
</dbReference>
<organism evidence="5 6">
    <name type="scientific">Sphingomonas hankookensis</name>
    <dbReference type="NCBI Taxonomy" id="563996"/>
    <lineage>
        <taxon>Bacteria</taxon>
        <taxon>Pseudomonadati</taxon>
        <taxon>Pseudomonadota</taxon>
        <taxon>Alphaproteobacteria</taxon>
        <taxon>Sphingomonadales</taxon>
        <taxon>Sphingomonadaceae</taxon>
        <taxon>Sphingomonas</taxon>
    </lineage>
</organism>
<dbReference type="SUPFAM" id="SSF110997">
    <property type="entry name" value="Sporulation related repeat"/>
    <property type="match status" value="1"/>
</dbReference>
<dbReference type="Gene3D" id="1.25.40.10">
    <property type="entry name" value="Tetratricopeptide repeat domain"/>
    <property type="match status" value="1"/>
</dbReference>
<keyword evidence="1" id="KW-0802">TPR repeat</keyword>
<keyword evidence="2" id="KW-0175">Coiled coil</keyword>
<evidence type="ECO:0000256" key="1">
    <source>
        <dbReference type="PROSITE-ProRule" id="PRU00339"/>
    </source>
</evidence>
<feature type="coiled-coil region" evidence="2">
    <location>
        <begin position="528"/>
        <end position="555"/>
    </location>
</feature>
<feature type="signal peptide" evidence="3">
    <location>
        <begin position="1"/>
        <end position="23"/>
    </location>
</feature>
<keyword evidence="3" id="KW-0732">Signal</keyword>
<evidence type="ECO:0000256" key="2">
    <source>
        <dbReference type="SAM" id="Coils"/>
    </source>
</evidence>
<reference evidence="6" key="1">
    <citation type="submission" date="2016-01" db="EMBL/GenBank/DDBJ databases">
        <title>Draft genome of Chromobacterium sp. F49.</title>
        <authorList>
            <person name="Hong K.W."/>
        </authorList>
    </citation>
    <scope>NUCLEOTIDE SEQUENCE [LARGE SCALE GENOMIC DNA]</scope>
    <source>
        <strain evidence="6">CN3</strain>
    </source>
</reference>
<feature type="repeat" description="TPR" evidence="1">
    <location>
        <begin position="53"/>
        <end position="86"/>
    </location>
</feature>
<evidence type="ECO:0000256" key="3">
    <source>
        <dbReference type="SAM" id="SignalP"/>
    </source>
</evidence>
<evidence type="ECO:0000313" key="5">
    <source>
        <dbReference type="EMBL" id="KZE18616.1"/>
    </source>
</evidence>
<dbReference type="SUPFAM" id="SSF48452">
    <property type="entry name" value="TPR-like"/>
    <property type="match status" value="1"/>
</dbReference>
<feature type="domain" description="SPOR" evidence="4">
    <location>
        <begin position="553"/>
        <end position="634"/>
    </location>
</feature>
<dbReference type="EMBL" id="LQQO01000001">
    <property type="protein sequence ID" value="KZE18616.1"/>
    <property type="molecule type" value="Genomic_DNA"/>
</dbReference>
<dbReference type="InterPro" id="IPR036680">
    <property type="entry name" value="SPOR-like_sf"/>
</dbReference>
<protein>
    <recommendedName>
        <fullName evidence="4">SPOR domain-containing protein</fullName>
    </recommendedName>
</protein>
<dbReference type="Proteomes" id="UP000076609">
    <property type="component" value="Unassembled WGS sequence"/>
</dbReference>
<sequence length="644" mass="66930">MTQFNPLRVALLLATAAPLPVLAQPGAIVQPLTPNADRLSEQMRILGRSPNDVSALIEAGRLSGKLGDTDAAMQFLARAEKVAPNDPRIRAARGISLVAMERPGEALAMFASAERAGVSMTPYLAERGLAYDLLGRGSLAQADYRQALRAGEDDELTRRLALSLGIDGNLAESTAVLNPLLQKGDRAAWRVRAFVLAMSGDAAGADKITASMLPGFSASLSPFFRRLPQLAGADRAFAVHYGRLAPSPERLADARLAPPLPAPVRTAPVALASATPAAPVATTARTVTRAPTMAERRAERQRQAQAAQQAQADAARRAADVQAQQLAQARADEAARRAALAQRQQVAAQQAEQARIAEATRVEAQRVAARQAEERRLAAEALAARDRAEQAARPPVQVASAPVPVTIVDRPAEPAPTPPAAAPVEVASVAPPAAAPAVSSAAATVAARTPSNDDVLARIIRNLDIPASELGVGPPPAPVAAPASSAALAADAETARRAAEAREATARAAEAAEAKKLAAARAATAKKAAEAKRIADEKKAAAAEAAREAQAKRADPERHWVQVAGGANVAGLPAAWGIMAGKAPALKGRQAWTTPLRATNRLLTGPFKSDAEAQDFVNTLRKSGVQAFTFTSEAGQKVARVPVK</sequence>
<accession>A0ABR5YFZ1</accession>
<dbReference type="RefSeq" id="WP_066687010.1">
    <property type="nucleotide sequence ID" value="NZ_CP117025.1"/>
</dbReference>
<feature type="chain" id="PRO_5047405189" description="SPOR domain-containing protein" evidence="3">
    <location>
        <begin position="24"/>
        <end position="644"/>
    </location>
</feature>
<dbReference type="PROSITE" id="PS50005">
    <property type="entry name" value="TPR"/>
    <property type="match status" value="1"/>
</dbReference>
<name>A0ABR5YFZ1_9SPHN</name>
<dbReference type="InterPro" id="IPR019734">
    <property type="entry name" value="TPR_rpt"/>
</dbReference>